<dbReference type="KEGG" id="acp:A2cp1_2857"/>
<evidence type="ECO:0000313" key="2">
    <source>
        <dbReference type="EMBL" id="ACL66194.1"/>
    </source>
</evidence>
<proteinExistence type="predicted"/>
<evidence type="ECO:0000256" key="1">
    <source>
        <dbReference type="SAM" id="SignalP"/>
    </source>
</evidence>
<dbReference type="AlphaFoldDB" id="B8JEP8"/>
<evidence type="ECO:0000313" key="3">
    <source>
        <dbReference type="Proteomes" id="UP000007089"/>
    </source>
</evidence>
<sequence>MPALMIAPRATDRLAFLSALALVAAAPAVTPALPVQASPAPRVTEWEVTAAPAYDALCLIGVLGGDPFYVRFFEEEYRHFDARLTPAERDAFRAVKRILKDEAAGIVSARLGLVFSAAEAGGLGAAPPRARGAIAWLLRVARVPARARAALERTPYWSEEGWATYERARPHLIRALQALGRAGFEDFWERRARPRIERRIAELAPFLRPHDVVPAVEARLGKALPSRRITVHVLAFARPHGIRIVGTRFLADVTFPSDVMVRNAIHEMMHPPYEATRPEIAQAVAALGADPVIRARVDHHDPSFGYNTVEGYVEEDVVEAMEGVVAEQLGVGRPDQAGYWREHDGGMHVLAAALYVELRRAEAAAGGPVVVPAFLVDAVRRGDLTGERLARTVEAFLGPGALAGAAPTAGR</sequence>
<name>B8JEP8_ANAD2</name>
<protein>
    <recommendedName>
        <fullName evidence="4">DUF885 domain-containing protein</fullName>
    </recommendedName>
</protein>
<feature type="signal peptide" evidence="1">
    <location>
        <begin position="1"/>
        <end position="37"/>
    </location>
</feature>
<keyword evidence="3" id="KW-1185">Reference proteome</keyword>
<organism evidence="2 3">
    <name type="scientific">Anaeromyxobacter dehalogenans (strain ATCC BAA-258 / DSM 21875 / 2CP-1)</name>
    <dbReference type="NCBI Taxonomy" id="455488"/>
    <lineage>
        <taxon>Bacteria</taxon>
        <taxon>Pseudomonadati</taxon>
        <taxon>Myxococcota</taxon>
        <taxon>Myxococcia</taxon>
        <taxon>Myxococcales</taxon>
        <taxon>Cystobacterineae</taxon>
        <taxon>Anaeromyxobacteraceae</taxon>
        <taxon>Anaeromyxobacter</taxon>
    </lineage>
</organism>
<keyword evidence="1" id="KW-0732">Signal</keyword>
<dbReference type="HOGENOM" id="CLU_723169_0_0_7"/>
<evidence type="ECO:0008006" key="4">
    <source>
        <dbReference type="Google" id="ProtNLM"/>
    </source>
</evidence>
<feature type="chain" id="PRO_5002874999" description="DUF885 domain-containing protein" evidence="1">
    <location>
        <begin position="38"/>
        <end position="411"/>
    </location>
</feature>
<dbReference type="Proteomes" id="UP000007089">
    <property type="component" value="Chromosome"/>
</dbReference>
<dbReference type="EMBL" id="CP001359">
    <property type="protein sequence ID" value="ACL66194.1"/>
    <property type="molecule type" value="Genomic_DNA"/>
</dbReference>
<accession>B8JEP8</accession>
<gene>
    <name evidence="2" type="ordered locus">A2cp1_2857</name>
</gene>
<reference evidence="2" key="1">
    <citation type="submission" date="2009-01" db="EMBL/GenBank/DDBJ databases">
        <title>Complete sequence of Anaeromyxobacter dehalogenans 2CP-1.</title>
        <authorList>
            <consortium name="US DOE Joint Genome Institute"/>
            <person name="Lucas S."/>
            <person name="Copeland A."/>
            <person name="Lapidus A."/>
            <person name="Glavina del Rio T."/>
            <person name="Dalin E."/>
            <person name="Tice H."/>
            <person name="Bruce D."/>
            <person name="Goodwin L."/>
            <person name="Pitluck S."/>
            <person name="Saunders E."/>
            <person name="Brettin T."/>
            <person name="Detter J.C."/>
            <person name="Han C."/>
            <person name="Larimer F."/>
            <person name="Land M."/>
            <person name="Hauser L."/>
            <person name="Kyrpides N."/>
            <person name="Ovchinnikova G."/>
            <person name="Beliaev A.S."/>
            <person name="Richardson P."/>
        </authorList>
    </citation>
    <scope>NUCLEOTIDE SEQUENCE</scope>
    <source>
        <strain evidence="2">2CP-1</strain>
    </source>
</reference>